<comment type="caution">
    <text evidence="2">The sequence shown here is derived from an EMBL/GenBank/DDBJ whole genome shotgun (WGS) entry which is preliminary data.</text>
</comment>
<keyword evidence="3" id="KW-1185">Reference proteome</keyword>
<dbReference type="PANTHER" id="PTHR43194">
    <property type="entry name" value="HYDROLASE ALPHA/BETA FOLD FAMILY"/>
    <property type="match status" value="1"/>
</dbReference>
<evidence type="ECO:0000313" key="2">
    <source>
        <dbReference type="EMBL" id="GAA2171754.1"/>
    </source>
</evidence>
<dbReference type="Proteomes" id="UP001501599">
    <property type="component" value="Unassembled WGS sequence"/>
</dbReference>
<dbReference type="Pfam" id="PF00561">
    <property type="entry name" value="Abhydrolase_1"/>
    <property type="match status" value="1"/>
</dbReference>
<dbReference type="PRINTS" id="PR00111">
    <property type="entry name" value="ABHYDROLASE"/>
</dbReference>
<dbReference type="InterPro" id="IPR029058">
    <property type="entry name" value="AB_hydrolase_fold"/>
</dbReference>
<dbReference type="SUPFAM" id="SSF53474">
    <property type="entry name" value="alpha/beta-Hydrolases"/>
    <property type="match status" value="1"/>
</dbReference>
<name>A0ABP5MFI4_9MICO</name>
<feature type="domain" description="AB hydrolase-1" evidence="1">
    <location>
        <begin position="9"/>
        <end position="153"/>
    </location>
</feature>
<accession>A0ABP5MFI4</accession>
<dbReference type="InterPro" id="IPR000073">
    <property type="entry name" value="AB_hydrolase_1"/>
</dbReference>
<dbReference type="RefSeq" id="WP_344340322.1">
    <property type="nucleotide sequence ID" value="NZ_BAAAQT010000005.1"/>
</dbReference>
<protein>
    <recommendedName>
        <fullName evidence="1">AB hydrolase-1 domain-containing protein</fullName>
    </recommendedName>
</protein>
<proteinExistence type="predicted"/>
<dbReference type="EMBL" id="BAAAQT010000005">
    <property type="protein sequence ID" value="GAA2171754.1"/>
    <property type="molecule type" value="Genomic_DNA"/>
</dbReference>
<sequence>MRIVGESGPVVLLLPGGAAGIDGFFPGLAEGLVADPGCRVVLHDRPGVGASEVEGSLEDAADALHDLLAAEGLGPVVAIGQSLGGAVALLLAAAHPSDVAGLVLLDATPVDDPALGALVETRAEQTARLARVPLVARALGALLRASGRRSARRHGVSPAARTELLHLGDTDMARLARAATGIAAVAATFDVARLPRVPAAVVTADRRASDPIRASHQRIADALGVPLRSWPGAEHAVHLTHEREVLEASRAVVRRVAEVQAS</sequence>
<dbReference type="Gene3D" id="3.40.50.1820">
    <property type="entry name" value="alpha/beta hydrolase"/>
    <property type="match status" value="1"/>
</dbReference>
<dbReference type="PANTHER" id="PTHR43194:SF5">
    <property type="entry name" value="PIMELOYL-[ACYL-CARRIER PROTEIN] METHYL ESTER ESTERASE"/>
    <property type="match status" value="1"/>
</dbReference>
<gene>
    <name evidence="2" type="ORF">GCM10009846_06790</name>
</gene>
<organism evidence="2 3">
    <name type="scientific">Agrococcus versicolor</name>
    <dbReference type="NCBI Taxonomy" id="501482"/>
    <lineage>
        <taxon>Bacteria</taxon>
        <taxon>Bacillati</taxon>
        <taxon>Actinomycetota</taxon>
        <taxon>Actinomycetes</taxon>
        <taxon>Micrococcales</taxon>
        <taxon>Microbacteriaceae</taxon>
        <taxon>Agrococcus</taxon>
    </lineage>
</organism>
<evidence type="ECO:0000259" key="1">
    <source>
        <dbReference type="Pfam" id="PF00561"/>
    </source>
</evidence>
<dbReference type="InterPro" id="IPR050228">
    <property type="entry name" value="Carboxylesterase_BioH"/>
</dbReference>
<reference evidence="3" key="1">
    <citation type="journal article" date="2019" name="Int. J. Syst. Evol. Microbiol.">
        <title>The Global Catalogue of Microorganisms (GCM) 10K type strain sequencing project: providing services to taxonomists for standard genome sequencing and annotation.</title>
        <authorList>
            <consortium name="The Broad Institute Genomics Platform"/>
            <consortium name="The Broad Institute Genome Sequencing Center for Infectious Disease"/>
            <person name="Wu L."/>
            <person name="Ma J."/>
        </authorList>
    </citation>
    <scope>NUCLEOTIDE SEQUENCE [LARGE SCALE GENOMIC DNA]</scope>
    <source>
        <strain evidence="3">JCM 16026</strain>
    </source>
</reference>
<evidence type="ECO:0000313" key="3">
    <source>
        <dbReference type="Proteomes" id="UP001501599"/>
    </source>
</evidence>